<dbReference type="AlphaFoldDB" id="A0A0R1RKX8"/>
<evidence type="ECO:0000313" key="3">
    <source>
        <dbReference type="Proteomes" id="UP000051697"/>
    </source>
</evidence>
<protein>
    <submittedName>
        <fullName evidence="2">GNAT family acetyltransferase</fullName>
    </submittedName>
</protein>
<sequence length="146" mass="16473">MTLKIKTTNDINSPIFKDALNIRLSVFVDEQGVPEELERDDFDVITDHLVGYQGDQPVTTIRIKAEADQWHIQRVATVKTARGHGYAKQLIEYSIQSAIAEPKIIKLVLGAQLTAIPFYEKLGFKVIGPEFLDAGILHREMELKVK</sequence>
<feature type="domain" description="N-acetyltransferase" evidence="1">
    <location>
        <begin position="6"/>
        <end position="146"/>
    </location>
</feature>
<keyword evidence="2" id="KW-0808">Transferase</keyword>
<evidence type="ECO:0000313" key="2">
    <source>
        <dbReference type="EMBL" id="KRL55370.1"/>
    </source>
</evidence>
<dbReference type="InterPro" id="IPR000182">
    <property type="entry name" value="GNAT_dom"/>
</dbReference>
<gene>
    <name evidence="2" type="ORF">FC70_GL000966</name>
</gene>
<reference evidence="2 3" key="1">
    <citation type="journal article" date="2015" name="Genome Announc.">
        <title>Expanding the biotechnology potential of lactobacilli through comparative genomics of 213 strains and associated genera.</title>
        <authorList>
            <person name="Sun Z."/>
            <person name="Harris H.M."/>
            <person name="McCann A."/>
            <person name="Guo C."/>
            <person name="Argimon S."/>
            <person name="Zhang W."/>
            <person name="Yang X."/>
            <person name="Jeffery I.B."/>
            <person name="Cooney J.C."/>
            <person name="Kagawa T.F."/>
            <person name="Liu W."/>
            <person name="Song Y."/>
            <person name="Salvetti E."/>
            <person name="Wrobel A."/>
            <person name="Rasinkangas P."/>
            <person name="Parkhill J."/>
            <person name="Rea M.C."/>
            <person name="O'Sullivan O."/>
            <person name="Ritari J."/>
            <person name="Douillard F.P."/>
            <person name="Paul Ross R."/>
            <person name="Yang R."/>
            <person name="Briner A.E."/>
            <person name="Felis G.E."/>
            <person name="de Vos W.M."/>
            <person name="Barrangou R."/>
            <person name="Klaenhammer T.R."/>
            <person name="Caufield P.W."/>
            <person name="Cui Y."/>
            <person name="Zhang H."/>
            <person name="O'Toole P.W."/>
        </authorList>
    </citation>
    <scope>NUCLEOTIDE SEQUENCE [LARGE SCALE GENOMIC DNA]</scope>
    <source>
        <strain evidence="2 3">DSM 15707</strain>
    </source>
</reference>
<comment type="caution">
    <text evidence="2">The sequence shown here is derived from an EMBL/GenBank/DDBJ whole genome shotgun (WGS) entry which is preliminary data.</text>
</comment>
<dbReference type="EMBL" id="AZFE01000031">
    <property type="protein sequence ID" value="KRL55370.1"/>
    <property type="molecule type" value="Genomic_DNA"/>
</dbReference>
<dbReference type="InterPro" id="IPR016181">
    <property type="entry name" value="Acyl_CoA_acyltransferase"/>
</dbReference>
<dbReference type="SUPFAM" id="SSF55729">
    <property type="entry name" value="Acyl-CoA N-acyltransferases (Nat)"/>
    <property type="match status" value="1"/>
</dbReference>
<dbReference type="PROSITE" id="PS51186">
    <property type="entry name" value="GNAT"/>
    <property type="match status" value="1"/>
</dbReference>
<dbReference type="CDD" id="cd04301">
    <property type="entry name" value="NAT_SF"/>
    <property type="match status" value="1"/>
</dbReference>
<name>A0A0R1RKX8_9LACO</name>
<dbReference type="Pfam" id="PF13673">
    <property type="entry name" value="Acetyltransf_10"/>
    <property type="match status" value="1"/>
</dbReference>
<proteinExistence type="predicted"/>
<dbReference type="STRING" id="1423778.FC70_GL000966"/>
<dbReference type="GO" id="GO:0016747">
    <property type="term" value="F:acyltransferase activity, transferring groups other than amino-acyl groups"/>
    <property type="evidence" value="ECO:0007669"/>
    <property type="project" value="InterPro"/>
</dbReference>
<keyword evidence="3" id="KW-1185">Reference proteome</keyword>
<accession>A0A0R1RKX8</accession>
<organism evidence="2 3">
    <name type="scientific">Paucilactobacillus oligofermentans DSM 15707 = LMG 22743</name>
    <dbReference type="NCBI Taxonomy" id="1423778"/>
    <lineage>
        <taxon>Bacteria</taxon>
        <taxon>Bacillati</taxon>
        <taxon>Bacillota</taxon>
        <taxon>Bacilli</taxon>
        <taxon>Lactobacillales</taxon>
        <taxon>Lactobacillaceae</taxon>
        <taxon>Paucilactobacillus</taxon>
    </lineage>
</organism>
<dbReference type="Gene3D" id="3.40.630.30">
    <property type="match status" value="1"/>
</dbReference>
<evidence type="ECO:0000259" key="1">
    <source>
        <dbReference type="PROSITE" id="PS51186"/>
    </source>
</evidence>
<dbReference type="PATRIC" id="fig|1423778.4.peg.999"/>
<dbReference type="Proteomes" id="UP000051697">
    <property type="component" value="Unassembled WGS sequence"/>
</dbReference>